<dbReference type="PANTHER" id="PTHR24416:SF617">
    <property type="entry name" value="RET ONCOGENE, ISOFORM A"/>
    <property type="match status" value="1"/>
</dbReference>
<comment type="caution">
    <text evidence="2">The sequence shown here is derived from an EMBL/GenBank/DDBJ whole genome shotgun (WGS) entry which is preliminary data.</text>
</comment>
<organism evidence="2 3">
    <name type="scientific">Porites evermanni</name>
    <dbReference type="NCBI Taxonomy" id="104178"/>
    <lineage>
        <taxon>Eukaryota</taxon>
        <taxon>Metazoa</taxon>
        <taxon>Cnidaria</taxon>
        <taxon>Anthozoa</taxon>
        <taxon>Hexacorallia</taxon>
        <taxon>Scleractinia</taxon>
        <taxon>Fungiina</taxon>
        <taxon>Poritidae</taxon>
        <taxon>Porites</taxon>
    </lineage>
</organism>
<dbReference type="InterPro" id="IPR001245">
    <property type="entry name" value="Ser-Thr/Tyr_kinase_cat_dom"/>
</dbReference>
<keyword evidence="3" id="KW-1185">Reference proteome</keyword>
<dbReference type="Pfam" id="PF07714">
    <property type="entry name" value="PK_Tyr_Ser-Thr"/>
    <property type="match status" value="1"/>
</dbReference>
<name>A0ABN8MHP6_9CNID</name>
<evidence type="ECO:0000313" key="2">
    <source>
        <dbReference type="EMBL" id="CAH3027417.1"/>
    </source>
</evidence>
<protein>
    <recommendedName>
        <fullName evidence="1">Protein kinase domain-containing protein</fullName>
    </recommendedName>
</protein>
<feature type="domain" description="Protein kinase" evidence="1">
    <location>
        <begin position="1"/>
        <end position="131"/>
    </location>
</feature>
<gene>
    <name evidence="2" type="ORF">PEVE_00031518</name>
</gene>
<evidence type="ECO:0000313" key="3">
    <source>
        <dbReference type="Proteomes" id="UP001159427"/>
    </source>
</evidence>
<evidence type="ECO:0000259" key="1">
    <source>
        <dbReference type="PROSITE" id="PS50011"/>
    </source>
</evidence>
<dbReference type="InterPro" id="IPR000719">
    <property type="entry name" value="Prot_kinase_dom"/>
</dbReference>
<feature type="non-terminal residue" evidence="2">
    <location>
        <position position="158"/>
    </location>
</feature>
<dbReference type="InterPro" id="IPR011009">
    <property type="entry name" value="Kinase-like_dom_sf"/>
</dbReference>
<proteinExistence type="predicted"/>
<dbReference type="InterPro" id="IPR050122">
    <property type="entry name" value="RTK"/>
</dbReference>
<sequence length="158" mass="17758">MSIEALKGISTIKGDVWSFGVVLWEIVTLGELPYRGVTGLVELHELLLEGARLEKPAHCSEELGERTELFSCDYNSLVRALKPPSSVTRDYTILIMYPPVVIPPKSLFIRRKGNPGARITRTFLLSLHDVFTRQRTSSFISNLGRYKESHSKGDKVDP</sequence>
<accession>A0ABN8MHP6</accession>
<reference evidence="2 3" key="1">
    <citation type="submission" date="2022-05" db="EMBL/GenBank/DDBJ databases">
        <authorList>
            <consortium name="Genoscope - CEA"/>
            <person name="William W."/>
        </authorList>
    </citation>
    <scope>NUCLEOTIDE SEQUENCE [LARGE SCALE GENOMIC DNA]</scope>
</reference>
<dbReference type="PANTHER" id="PTHR24416">
    <property type="entry name" value="TYROSINE-PROTEIN KINASE RECEPTOR"/>
    <property type="match status" value="1"/>
</dbReference>
<dbReference type="SUPFAM" id="SSF56112">
    <property type="entry name" value="Protein kinase-like (PK-like)"/>
    <property type="match status" value="1"/>
</dbReference>
<dbReference type="PROSITE" id="PS50011">
    <property type="entry name" value="PROTEIN_KINASE_DOM"/>
    <property type="match status" value="1"/>
</dbReference>
<dbReference type="EMBL" id="CALNXI010000451">
    <property type="protein sequence ID" value="CAH3027417.1"/>
    <property type="molecule type" value="Genomic_DNA"/>
</dbReference>
<dbReference type="Proteomes" id="UP001159427">
    <property type="component" value="Unassembled WGS sequence"/>
</dbReference>
<dbReference type="Gene3D" id="1.10.510.10">
    <property type="entry name" value="Transferase(Phosphotransferase) domain 1"/>
    <property type="match status" value="1"/>
</dbReference>